<organism evidence="1 2">
    <name type="scientific">Anaerocolumna cellulosilytica</name>
    <dbReference type="NCBI Taxonomy" id="433286"/>
    <lineage>
        <taxon>Bacteria</taxon>
        <taxon>Bacillati</taxon>
        <taxon>Bacillota</taxon>
        <taxon>Clostridia</taxon>
        <taxon>Lachnospirales</taxon>
        <taxon>Lachnospiraceae</taxon>
        <taxon>Anaerocolumna</taxon>
    </lineage>
</organism>
<dbReference type="AlphaFoldDB" id="A0A6S6R924"/>
<gene>
    <name evidence="1" type="ORF">acsn021_32440</name>
</gene>
<dbReference type="EMBL" id="AP023367">
    <property type="protein sequence ID" value="BCJ95675.1"/>
    <property type="molecule type" value="Genomic_DNA"/>
</dbReference>
<dbReference type="Proteomes" id="UP000515561">
    <property type="component" value="Chromosome"/>
</dbReference>
<name>A0A6S6R924_9FIRM</name>
<keyword evidence="2" id="KW-1185">Reference proteome</keyword>
<sequence length="83" mass="9641">MGKIMTFDEYKLIITEAVKEYCDKGGSLLNIALEEINKEYLYEFDEPLPEDLKKHLIDKAHQAMKKERDLPPGIRLSKVIFKG</sequence>
<evidence type="ECO:0000313" key="1">
    <source>
        <dbReference type="EMBL" id="BCJ95675.1"/>
    </source>
</evidence>
<dbReference type="RefSeq" id="WP_184093458.1">
    <property type="nucleotide sequence ID" value="NZ_AP023367.1"/>
</dbReference>
<accession>A0A6S6R924</accession>
<proteinExistence type="predicted"/>
<dbReference type="KEGG" id="acel:acsn021_32440"/>
<protein>
    <submittedName>
        <fullName evidence="1">Uncharacterized protein</fullName>
    </submittedName>
</protein>
<evidence type="ECO:0000313" key="2">
    <source>
        <dbReference type="Proteomes" id="UP000515561"/>
    </source>
</evidence>
<reference evidence="1 2" key="1">
    <citation type="journal article" date="2016" name="Int. J. Syst. Evol. Microbiol.">
        <title>Descriptions of Anaerotaenia torta gen. nov., sp. nov. and Anaerocolumna cellulosilytica gen. nov., sp. nov. isolated from a methanogenic reactor of cattle waste.</title>
        <authorList>
            <person name="Uek A."/>
            <person name="Ohtaki Y."/>
            <person name="Kaku N."/>
            <person name="Ueki K."/>
        </authorList>
    </citation>
    <scope>NUCLEOTIDE SEQUENCE [LARGE SCALE GENOMIC DNA]</scope>
    <source>
        <strain evidence="1 2">SN021</strain>
    </source>
</reference>